<dbReference type="Proteomes" id="UP001219525">
    <property type="component" value="Unassembled WGS sequence"/>
</dbReference>
<feature type="compositionally biased region" description="Acidic residues" evidence="1">
    <location>
        <begin position="642"/>
        <end position="658"/>
    </location>
</feature>
<reference evidence="2" key="1">
    <citation type="submission" date="2023-03" db="EMBL/GenBank/DDBJ databases">
        <title>Massive genome expansion in bonnet fungi (Mycena s.s.) driven by repeated elements and novel gene families across ecological guilds.</title>
        <authorList>
            <consortium name="Lawrence Berkeley National Laboratory"/>
            <person name="Harder C.B."/>
            <person name="Miyauchi S."/>
            <person name="Viragh M."/>
            <person name="Kuo A."/>
            <person name="Thoen E."/>
            <person name="Andreopoulos B."/>
            <person name="Lu D."/>
            <person name="Skrede I."/>
            <person name="Drula E."/>
            <person name="Henrissat B."/>
            <person name="Morin E."/>
            <person name="Kohler A."/>
            <person name="Barry K."/>
            <person name="LaButti K."/>
            <person name="Morin E."/>
            <person name="Salamov A."/>
            <person name="Lipzen A."/>
            <person name="Mereny Z."/>
            <person name="Hegedus B."/>
            <person name="Baldrian P."/>
            <person name="Stursova M."/>
            <person name="Weitz H."/>
            <person name="Taylor A."/>
            <person name="Grigoriev I.V."/>
            <person name="Nagy L.G."/>
            <person name="Martin F."/>
            <person name="Kauserud H."/>
        </authorList>
    </citation>
    <scope>NUCLEOTIDE SEQUENCE</scope>
    <source>
        <strain evidence="2">9144</strain>
    </source>
</reference>
<sequence length="932" mass="106842">MPKCEYCGVYRKTEQGVRAHVSQTPACNQKHAARYTVSDSDDDEMSNFPQEGGMYSLDEDSDEEQPGVDPPLDNAAASPDPDTRPEKRHKVTCEEVEDEDDQPDVWESIEFPPEYDAGAYYDECKTEFARMREEREANGQKPWYPFASEEEWELAQWLMTSGISQRKLDKYLKLKAVQSGIKPSFHNKRAFLQYIDCLPKGPQWICQPMEVSGEPDADGNVQTEILDLWYRDPVECVRELLQNPEFKDKQGYIPRWLSRNPDGTNREFSEMWTSEWWWETQKLLPVGSTLCPIIIATDKTQLTRFRGDQQAWPVYLTIGTIEKATRRAKMGCADGYVRQMMLILAAYVADYPEQCLVCCCRENSCPRCLVRPESRGDTSDAPWREPGETLRILREQAQGEKPSEFTEQNLRPIDPFWADFPHCNIFASQTPDKLHELDNGVFGDHVVKWSTEALTGKKPELDARFMAMSPHPSLRHFKKGITLTTQWTGSERKEMEKVFLGILAGATDPGVQRAVRCILDFIYYAHFEVHTEESLELMDAAWAGFHADKSVFVELEIREHFNINKLHKLKHYTDSIRARGTADGYSTEATERLHIDLAKVGYKATNKKAYIRQMTTWLSRQEAVRKFAAYLHWAAPSRTTDDESDEDDEEEDGEEEEGNTSPESAPQPVYSVAKTPAFPRLTAAQIAADFHAPEFIYHLLEFFDSKSIHPSLEPDYTTIFAVYSQVTLSLPAIPAVGRHATRDRIKAVKSQPMQLAHSGTRQAKAGRFDTVLVRVPRKPDDESALNGLRAARIRVIFQAAPPHGFYHEPLAYIDWYTPFNQPVADLDMYKISRSTSNHVQKSEVIPVSQILHSCHLIPAFGRAVNTTWRSDEVLSQASSFYLNPYLRHYDFLFLRYRIQRDAARRAKIEAEKADELRRARIKSMGRAGRWVQ</sequence>
<dbReference type="EMBL" id="JARJCW010000068">
    <property type="protein sequence ID" value="KAJ7199445.1"/>
    <property type="molecule type" value="Genomic_DNA"/>
</dbReference>
<evidence type="ECO:0000256" key="1">
    <source>
        <dbReference type="SAM" id="MobiDB-lite"/>
    </source>
</evidence>
<accession>A0AAD6V493</accession>
<name>A0AAD6V493_9AGAR</name>
<organism evidence="2 3">
    <name type="scientific">Mycena pura</name>
    <dbReference type="NCBI Taxonomy" id="153505"/>
    <lineage>
        <taxon>Eukaryota</taxon>
        <taxon>Fungi</taxon>
        <taxon>Dikarya</taxon>
        <taxon>Basidiomycota</taxon>
        <taxon>Agaricomycotina</taxon>
        <taxon>Agaricomycetes</taxon>
        <taxon>Agaricomycetidae</taxon>
        <taxon>Agaricales</taxon>
        <taxon>Marasmiineae</taxon>
        <taxon>Mycenaceae</taxon>
        <taxon>Mycena</taxon>
    </lineage>
</organism>
<feature type="region of interest" description="Disordered" evidence="1">
    <location>
        <begin position="24"/>
        <end position="102"/>
    </location>
</feature>
<proteinExistence type="predicted"/>
<protein>
    <submittedName>
        <fullName evidence="2">Uncharacterized protein</fullName>
    </submittedName>
</protein>
<keyword evidence="3" id="KW-1185">Reference proteome</keyword>
<evidence type="ECO:0000313" key="3">
    <source>
        <dbReference type="Proteomes" id="UP001219525"/>
    </source>
</evidence>
<comment type="caution">
    <text evidence="2">The sequence shown here is derived from an EMBL/GenBank/DDBJ whole genome shotgun (WGS) entry which is preliminary data.</text>
</comment>
<gene>
    <name evidence="2" type="ORF">GGX14DRAFT_373189</name>
</gene>
<feature type="region of interest" description="Disordered" evidence="1">
    <location>
        <begin position="637"/>
        <end position="669"/>
    </location>
</feature>
<dbReference type="InterPro" id="IPR041078">
    <property type="entry name" value="Plavaka"/>
</dbReference>
<evidence type="ECO:0000313" key="2">
    <source>
        <dbReference type="EMBL" id="KAJ7199445.1"/>
    </source>
</evidence>
<dbReference type="AlphaFoldDB" id="A0AAD6V493"/>
<dbReference type="Pfam" id="PF18759">
    <property type="entry name" value="Plavaka"/>
    <property type="match status" value="2"/>
</dbReference>
<feature type="compositionally biased region" description="Acidic residues" evidence="1">
    <location>
        <begin position="57"/>
        <end position="66"/>
    </location>
</feature>